<feature type="domain" description="Homeobox" evidence="12">
    <location>
        <begin position="522"/>
        <end position="582"/>
    </location>
</feature>
<keyword evidence="4" id="KW-1133">Transmembrane helix</keyword>
<gene>
    <name evidence="13" type="primary">COX11</name>
    <name evidence="13" type="ORF">BGZ65_004340</name>
</gene>
<dbReference type="GO" id="GO:0005507">
    <property type="term" value="F:copper ion binding"/>
    <property type="evidence" value="ECO:0007669"/>
    <property type="project" value="InterPro"/>
</dbReference>
<dbReference type="PANTHER" id="PTHR21320:SF3">
    <property type="entry name" value="CYTOCHROME C OXIDASE ASSEMBLY PROTEIN COX11, MITOCHONDRIAL-RELATED"/>
    <property type="match status" value="1"/>
</dbReference>
<keyword evidence="3" id="KW-0812">Transmembrane</keyword>
<accession>A0A9P6SPY0</accession>
<dbReference type="GO" id="GO:0000981">
    <property type="term" value="F:DNA-binding transcription factor activity, RNA polymerase II-specific"/>
    <property type="evidence" value="ECO:0007669"/>
    <property type="project" value="InterPro"/>
</dbReference>
<dbReference type="Gene3D" id="2.60.370.10">
    <property type="entry name" value="Ctag/Cox11"/>
    <property type="match status" value="1"/>
</dbReference>
<evidence type="ECO:0000256" key="5">
    <source>
        <dbReference type="ARBA" id="ARBA00023125"/>
    </source>
</evidence>
<dbReference type="Pfam" id="PF04442">
    <property type="entry name" value="CtaG_Cox11"/>
    <property type="match status" value="1"/>
</dbReference>
<keyword evidence="6" id="KW-0472">Membrane</keyword>
<feature type="region of interest" description="Disordered" evidence="11">
    <location>
        <begin position="730"/>
        <end position="750"/>
    </location>
</feature>
<evidence type="ECO:0000256" key="6">
    <source>
        <dbReference type="ARBA" id="ARBA00023136"/>
    </source>
</evidence>
<evidence type="ECO:0000256" key="9">
    <source>
        <dbReference type="PROSITE-ProRule" id="PRU00108"/>
    </source>
</evidence>
<dbReference type="Proteomes" id="UP000749646">
    <property type="component" value="Unassembled WGS sequence"/>
</dbReference>
<dbReference type="FunFam" id="2.60.370.10:FF:000001">
    <property type="entry name" value="COX11 cytochrome c oxidase assembly homolog"/>
    <property type="match status" value="1"/>
</dbReference>
<feature type="compositionally biased region" description="Low complexity" evidence="11">
    <location>
        <begin position="479"/>
        <end position="494"/>
    </location>
</feature>
<dbReference type="Gene3D" id="1.10.10.60">
    <property type="entry name" value="Homeodomain-like"/>
    <property type="match status" value="1"/>
</dbReference>
<dbReference type="PROSITE" id="PS50071">
    <property type="entry name" value="HOMEOBOX_2"/>
    <property type="match status" value="1"/>
</dbReference>
<feature type="region of interest" description="Disordered" evidence="11">
    <location>
        <begin position="184"/>
        <end position="218"/>
    </location>
</feature>
<evidence type="ECO:0000313" key="14">
    <source>
        <dbReference type="Proteomes" id="UP000749646"/>
    </source>
</evidence>
<dbReference type="CDD" id="cd00086">
    <property type="entry name" value="homeodomain"/>
    <property type="match status" value="1"/>
</dbReference>
<dbReference type="InterPro" id="IPR017970">
    <property type="entry name" value="Homeobox_CS"/>
</dbReference>
<dbReference type="InterPro" id="IPR007533">
    <property type="entry name" value="Cyt_c_oxidase_assmbl_CtaG"/>
</dbReference>
<evidence type="ECO:0000256" key="2">
    <source>
        <dbReference type="ARBA" id="ARBA00004243"/>
    </source>
</evidence>
<dbReference type="OrthoDB" id="1704689at2759"/>
<evidence type="ECO:0000259" key="12">
    <source>
        <dbReference type="PROSITE" id="PS50071"/>
    </source>
</evidence>
<dbReference type="GO" id="GO:0005634">
    <property type="term" value="C:nucleus"/>
    <property type="evidence" value="ECO:0007669"/>
    <property type="project" value="UniProtKB-SubCell"/>
</dbReference>
<dbReference type="GO" id="GO:0003677">
    <property type="term" value="F:DNA binding"/>
    <property type="evidence" value="ECO:0007669"/>
    <property type="project" value="UniProtKB-UniRule"/>
</dbReference>
<dbReference type="InterPro" id="IPR023471">
    <property type="entry name" value="CtaG/Cox11_dom_sf"/>
</dbReference>
<evidence type="ECO:0000256" key="10">
    <source>
        <dbReference type="RuleBase" id="RU000682"/>
    </source>
</evidence>
<reference evidence="13" key="1">
    <citation type="journal article" date="2020" name="Fungal Divers.">
        <title>Resolving the Mortierellaceae phylogeny through synthesis of multi-gene phylogenetics and phylogenomics.</title>
        <authorList>
            <person name="Vandepol N."/>
            <person name="Liber J."/>
            <person name="Desiro A."/>
            <person name="Na H."/>
            <person name="Kennedy M."/>
            <person name="Barry K."/>
            <person name="Grigoriev I.V."/>
            <person name="Miller A.N."/>
            <person name="O'Donnell K."/>
            <person name="Stajich J.E."/>
            <person name="Bonito G."/>
        </authorList>
    </citation>
    <scope>NUCLEOTIDE SEQUENCE</scope>
    <source>
        <strain evidence="13">MES-2147</strain>
    </source>
</reference>
<comment type="subcellular location">
    <subcellularLocation>
        <location evidence="2">Mitochondrion inner membrane</location>
        <topology evidence="2">Single-pass membrane protein</topology>
        <orientation evidence="2">Intermembrane side</orientation>
    </subcellularLocation>
    <subcellularLocation>
        <location evidence="9 10">Nucleus</location>
    </subcellularLocation>
</comment>
<dbReference type="InterPro" id="IPR001356">
    <property type="entry name" value="HD"/>
</dbReference>
<evidence type="ECO:0000256" key="11">
    <source>
        <dbReference type="SAM" id="MobiDB-lite"/>
    </source>
</evidence>
<evidence type="ECO:0000256" key="4">
    <source>
        <dbReference type="ARBA" id="ARBA00022989"/>
    </source>
</evidence>
<proteinExistence type="predicted"/>
<keyword evidence="8 9" id="KW-0539">Nucleus</keyword>
<dbReference type="PANTHER" id="PTHR21320">
    <property type="entry name" value="CYTOCHROME C OXIDASE ASSEMBLY PROTEIN COX11-RELATED"/>
    <property type="match status" value="1"/>
</dbReference>
<sequence>MESKCADHTLPSQQHLDDWDLGLLKLIPRNSVSPNYMPLCESDTFVSASNTPDQVGPETFNGIDSQDSTETSFPWNDFGFLDIIFKTPDPMWEITTREDGGTEENNSDSVPQCLIFVRFRSAIVCPETEPQQAVMDVSAPSIADGFISPIYRQYTDSVQASILDEPSATLSPNSAGQTGRLIELSGTLRSSIPTPSSLSSRSSSRMSSSRTSSTSSVGSILSAGGCLFQIKDSVAKSANSPPLPLNDINGDPAAPSAELQIVSNSLLESLELPDDFFDFALTDSAGSSQPALDSEEILSRLMASPETVAPASTELRQRWDTMDLLSSSTCGLNPTLIVTESPVLPMPSPHLLPGDVLGIGHLGGAMGYITTIPVSADNPSFAPLPLLSQPPLPLPPLIAAPPPTLPQTLVNMNGASFQFWLPPREQADQVPLGSRSLLDQCYSRPLESRSQYLYSPPPSHHHQPYQLRQPSQSNRTGGHHQYQCQHQHQHQHQNQLQNQNYGYLQLQVERGYVREATSPPPISSLKRRRRLTSEESDFLLRQFGMNERPTAQERERFAKHLKLDRRTIQVWFQNRRAKLKRDGRVEDGSKMLQGQEEAEEEEEEEEEEEGEGEEEGEEEAERERKDTRGQEIGLMAENEVQPNQGIGIEPLFHEPNGVWDWDYLQRTTYDPDLESDPITFKWVSDQQPVFWDQTPFARFPLASKIVNRRPATVPAHSQNRITQHLRLYTTPPQPSQPPKSPAFTEAAGSRKRVKAKNTNMLYYTCSATGLGGAPMVGETKFAPERLVPRETHRRVKVRFNADTSTSLQWSFQPQQRQVSVLPGETALAFYTAKNNSKDDVIGIATYNVTPSKVAPHFNKIQCFCFEEQKLMAGEQVDMPIFFFLDPEFAEDPDMTDVDTVVLSYTFFKARGMPFEKQPVLAQGTTTEVWPVSPIGSTIWYRTTKEQTIRWNVNAKTPSDQELKVELLTGNDPAAQHIVQSLGTVKAGDKKAKVILNDSLKTGWYTIRLGDSYTAFFQIKADSKETFTATAPGVATTTKLLTTTTTMTVPTSTVNPTTGAITTAAPTPSNNPSAASGIKGGYVLTFAAAFAIAAVLAF</sequence>
<feature type="region of interest" description="Disordered" evidence="11">
    <location>
        <begin position="582"/>
        <end position="630"/>
    </location>
</feature>
<dbReference type="GO" id="GO:0005743">
    <property type="term" value="C:mitochondrial inner membrane"/>
    <property type="evidence" value="ECO:0007669"/>
    <property type="project" value="UniProtKB-SubCell"/>
</dbReference>
<evidence type="ECO:0000256" key="1">
    <source>
        <dbReference type="ARBA" id="ARBA00004007"/>
    </source>
</evidence>
<feature type="region of interest" description="Disordered" evidence="11">
    <location>
        <begin position="450"/>
        <end position="494"/>
    </location>
</feature>
<evidence type="ECO:0000256" key="8">
    <source>
        <dbReference type="ARBA" id="ARBA00023242"/>
    </source>
</evidence>
<dbReference type="EMBL" id="JAAAHW010003183">
    <property type="protein sequence ID" value="KAF9987287.1"/>
    <property type="molecule type" value="Genomic_DNA"/>
</dbReference>
<evidence type="ECO:0000256" key="7">
    <source>
        <dbReference type="ARBA" id="ARBA00023155"/>
    </source>
</evidence>
<keyword evidence="7 9" id="KW-0371">Homeobox</keyword>
<keyword evidence="14" id="KW-1185">Reference proteome</keyword>
<evidence type="ECO:0000256" key="3">
    <source>
        <dbReference type="ARBA" id="ARBA00022692"/>
    </source>
</evidence>
<comment type="function">
    <text evidence="1">Exerts its effect at some terminal stage of cytochrome c oxidase synthesis, probably by being involved in the insertion of the copper B into subunit I.</text>
</comment>
<dbReference type="Pfam" id="PF00046">
    <property type="entry name" value="Homeodomain"/>
    <property type="match status" value="1"/>
</dbReference>
<dbReference type="SUPFAM" id="SSF110111">
    <property type="entry name" value="Ctag/Cox11"/>
    <property type="match status" value="1"/>
</dbReference>
<feature type="DNA-binding region" description="Homeobox" evidence="9">
    <location>
        <begin position="524"/>
        <end position="583"/>
    </location>
</feature>
<dbReference type="AlphaFoldDB" id="A0A9P6SPY0"/>
<feature type="compositionally biased region" description="Low complexity" evidence="11">
    <location>
        <begin position="187"/>
        <end position="218"/>
    </location>
</feature>
<feature type="compositionally biased region" description="Acidic residues" evidence="11">
    <location>
        <begin position="596"/>
        <end position="620"/>
    </location>
</feature>
<keyword evidence="5 9" id="KW-0238">DNA-binding</keyword>
<protein>
    <submittedName>
        <fullName evidence="13">Cytochrome c oxidase assembly protein cox11, mitochondrial</fullName>
    </submittedName>
</protein>
<dbReference type="InterPro" id="IPR009057">
    <property type="entry name" value="Homeodomain-like_sf"/>
</dbReference>
<dbReference type="PROSITE" id="PS00027">
    <property type="entry name" value="HOMEOBOX_1"/>
    <property type="match status" value="1"/>
</dbReference>
<dbReference type="SUPFAM" id="SSF46689">
    <property type="entry name" value="Homeodomain-like"/>
    <property type="match status" value="1"/>
</dbReference>
<name>A0A9P6SPY0_9FUNG</name>
<organism evidence="13 14">
    <name type="scientific">Modicella reniformis</name>
    <dbReference type="NCBI Taxonomy" id="1440133"/>
    <lineage>
        <taxon>Eukaryota</taxon>
        <taxon>Fungi</taxon>
        <taxon>Fungi incertae sedis</taxon>
        <taxon>Mucoromycota</taxon>
        <taxon>Mortierellomycotina</taxon>
        <taxon>Mortierellomycetes</taxon>
        <taxon>Mortierellales</taxon>
        <taxon>Mortierellaceae</taxon>
        <taxon>Modicella</taxon>
    </lineage>
</organism>
<evidence type="ECO:0000313" key="13">
    <source>
        <dbReference type="EMBL" id="KAF9987287.1"/>
    </source>
</evidence>
<dbReference type="SMART" id="SM00389">
    <property type="entry name" value="HOX"/>
    <property type="match status" value="1"/>
</dbReference>
<feature type="compositionally biased region" description="Pro residues" evidence="11">
    <location>
        <begin position="731"/>
        <end position="740"/>
    </location>
</feature>
<comment type="caution">
    <text evidence="13">The sequence shown here is derived from an EMBL/GenBank/DDBJ whole genome shotgun (WGS) entry which is preliminary data.</text>
</comment>